<name>A0A059AUY0_EUCGR</name>
<keyword evidence="1" id="KW-0472">Membrane</keyword>
<dbReference type="Gramene" id="KCW57446">
    <property type="protein sequence ID" value="KCW57446"/>
    <property type="gene ID" value="EUGRSUZ_H00224"/>
</dbReference>
<evidence type="ECO:0000313" key="2">
    <source>
        <dbReference type="EMBL" id="KCW57446.1"/>
    </source>
</evidence>
<accession>A0A059AUY0</accession>
<keyword evidence="1" id="KW-1133">Transmembrane helix</keyword>
<feature type="transmembrane region" description="Helical" evidence="1">
    <location>
        <begin position="52"/>
        <end position="76"/>
    </location>
</feature>
<sequence length="77" mass="8888">MILPHFSSVGKLAGKCLLRHDKCPRQISAQLLTQQMGPRALRIRIVYISKPSILCCVWKLDFGCALYFSLLLFFWFV</sequence>
<reference evidence="2" key="1">
    <citation type="submission" date="2013-07" db="EMBL/GenBank/DDBJ databases">
        <title>The genome of Eucalyptus grandis.</title>
        <authorList>
            <person name="Schmutz J."/>
            <person name="Hayes R."/>
            <person name="Myburg A."/>
            <person name="Tuskan G."/>
            <person name="Grattapaglia D."/>
            <person name="Rokhsar D.S."/>
        </authorList>
    </citation>
    <scope>NUCLEOTIDE SEQUENCE</scope>
    <source>
        <tissue evidence="2">Leaf extractions</tissue>
    </source>
</reference>
<keyword evidence="1" id="KW-0812">Transmembrane</keyword>
<dbReference type="InParanoid" id="A0A059AUY0"/>
<dbReference type="AlphaFoldDB" id="A0A059AUY0"/>
<protein>
    <submittedName>
        <fullName evidence="2">Uncharacterized protein</fullName>
    </submittedName>
</protein>
<evidence type="ECO:0000256" key="1">
    <source>
        <dbReference type="SAM" id="Phobius"/>
    </source>
</evidence>
<gene>
    <name evidence="2" type="ORF">EUGRSUZ_H00224</name>
</gene>
<organism evidence="2">
    <name type="scientific">Eucalyptus grandis</name>
    <name type="common">Flooded gum</name>
    <dbReference type="NCBI Taxonomy" id="71139"/>
    <lineage>
        <taxon>Eukaryota</taxon>
        <taxon>Viridiplantae</taxon>
        <taxon>Streptophyta</taxon>
        <taxon>Embryophyta</taxon>
        <taxon>Tracheophyta</taxon>
        <taxon>Spermatophyta</taxon>
        <taxon>Magnoliopsida</taxon>
        <taxon>eudicotyledons</taxon>
        <taxon>Gunneridae</taxon>
        <taxon>Pentapetalae</taxon>
        <taxon>rosids</taxon>
        <taxon>malvids</taxon>
        <taxon>Myrtales</taxon>
        <taxon>Myrtaceae</taxon>
        <taxon>Myrtoideae</taxon>
        <taxon>Eucalypteae</taxon>
        <taxon>Eucalyptus</taxon>
    </lineage>
</organism>
<proteinExistence type="predicted"/>
<dbReference type="EMBL" id="KK198760">
    <property type="protein sequence ID" value="KCW57446.1"/>
    <property type="molecule type" value="Genomic_DNA"/>
</dbReference>